<reference evidence="2" key="1">
    <citation type="journal article" date="2020" name="Nat. Commun.">
        <title>Large-scale genome sequencing of mycorrhizal fungi provides insights into the early evolution of symbiotic traits.</title>
        <authorList>
            <person name="Miyauchi S."/>
            <person name="Kiss E."/>
            <person name="Kuo A."/>
            <person name="Drula E."/>
            <person name="Kohler A."/>
            <person name="Sanchez-Garcia M."/>
            <person name="Morin E."/>
            <person name="Andreopoulos B."/>
            <person name="Barry K.W."/>
            <person name="Bonito G."/>
            <person name="Buee M."/>
            <person name="Carver A."/>
            <person name="Chen C."/>
            <person name="Cichocki N."/>
            <person name="Clum A."/>
            <person name="Culley D."/>
            <person name="Crous P.W."/>
            <person name="Fauchery L."/>
            <person name="Girlanda M."/>
            <person name="Hayes R.D."/>
            <person name="Keri Z."/>
            <person name="LaButti K."/>
            <person name="Lipzen A."/>
            <person name="Lombard V."/>
            <person name="Magnuson J."/>
            <person name="Maillard F."/>
            <person name="Murat C."/>
            <person name="Nolan M."/>
            <person name="Ohm R.A."/>
            <person name="Pangilinan J."/>
            <person name="Pereira M.F."/>
            <person name="Perotto S."/>
            <person name="Peter M."/>
            <person name="Pfister S."/>
            <person name="Riley R."/>
            <person name="Sitrit Y."/>
            <person name="Stielow J.B."/>
            <person name="Szollosi G."/>
            <person name="Zifcakova L."/>
            <person name="Stursova M."/>
            <person name="Spatafora J.W."/>
            <person name="Tedersoo L."/>
            <person name="Vaario L.M."/>
            <person name="Yamada A."/>
            <person name="Yan M."/>
            <person name="Wang P."/>
            <person name="Xu J."/>
            <person name="Bruns T."/>
            <person name="Baldrian P."/>
            <person name="Vilgalys R."/>
            <person name="Dunand C."/>
            <person name="Henrissat B."/>
            <person name="Grigoriev I.V."/>
            <person name="Hibbett D."/>
            <person name="Nagy L.G."/>
            <person name="Martin F.M."/>
        </authorList>
    </citation>
    <scope>NUCLEOTIDE SEQUENCE</scope>
    <source>
        <strain evidence="2">UH-Tt-Lm1</strain>
    </source>
</reference>
<dbReference type="EMBL" id="WIUZ02000037">
    <property type="protein sequence ID" value="KAF9777470.1"/>
    <property type="molecule type" value="Genomic_DNA"/>
</dbReference>
<keyword evidence="1" id="KW-1133">Transmembrane helix</keyword>
<reference evidence="2" key="2">
    <citation type="submission" date="2020-11" db="EMBL/GenBank/DDBJ databases">
        <authorList>
            <consortium name="DOE Joint Genome Institute"/>
            <person name="Kuo A."/>
            <person name="Miyauchi S."/>
            <person name="Kiss E."/>
            <person name="Drula E."/>
            <person name="Kohler A."/>
            <person name="Sanchez-Garcia M."/>
            <person name="Andreopoulos B."/>
            <person name="Barry K.W."/>
            <person name="Bonito G."/>
            <person name="Buee M."/>
            <person name="Carver A."/>
            <person name="Chen C."/>
            <person name="Cichocki N."/>
            <person name="Clum A."/>
            <person name="Culley D."/>
            <person name="Crous P.W."/>
            <person name="Fauchery L."/>
            <person name="Girlanda M."/>
            <person name="Hayes R."/>
            <person name="Keri Z."/>
            <person name="Labutti K."/>
            <person name="Lipzen A."/>
            <person name="Lombard V."/>
            <person name="Magnuson J."/>
            <person name="Maillard F."/>
            <person name="Morin E."/>
            <person name="Murat C."/>
            <person name="Nolan M."/>
            <person name="Ohm R."/>
            <person name="Pangilinan J."/>
            <person name="Pereira M."/>
            <person name="Perotto S."/>
            <person name="Peter M."/>
            <person name="Riley R."/>
            <person name="Sitrit Y."/>
            <person name="Stielow B."/>
            <person name="Szollosi G."/>
            <person name="Zifcakova L."/>
            <person name="Stursova M."/>
            <person name="Spatafora J.W."/>
            <person name="Tedersoo L."/>
            <person name="Vaario L.-M."/>
            <person name="Yamada A."/>
            <person name="Yan M."/>
            <person name="Wang P."/>
            <person name="Xu J."/>
            <person name="Bruns T."/>
            <person name="Baldrian P."/>
            <person name="Vilgalys R."/>
            <person name="Henrissat B."/>
            <person name="Grigoriev I.V."/>
            <person name="Hibbett D."/>
            <person name="Nagy L.G."/>
            <person name="Martin F.M."/>
        </authorList>
    </citation>
    <scope>NUCLEOTIDE SEQUENCE</scope>
    <source>
        <strain evidence="2">UH-Tt-Lm1</strain>
    </source>
</reference>
<comment type="caution">
    <text evidence="2">The sequence shown here is derived from an EMBL/GenBank/DDBJ whole genome shotgun (WGS) entry which is preliminary data.</text>
</comment>
<keyword evidence="3" id="KW-1185">Reference proteome</keyword>
<dbReference type="AlphaFoldDB" id="A0A9P6H346"/>
<proteinExistence type="predicted"/>
<feature type="transmembrane region" description="Helical" evidence="1">
    <location>
        <begin position="175"/>
        <end position="199"/>
    </location>
</feature>
<evidence type="ECO:0000313" key="2">
    <source>
        <dbReference type="EMBL" id="KAF9777470.1"/>
    </source>
</evidence>
<evidence type="ECO:0000256" key="1">
    <source>
        <dbReference type="SAM" id="Phobius"/>
    </source>
</evidence>
<dbReference type="Proteomes" id="UP000736335">
    <property type="component" value="Unassembled WGS sequence"/>
</dbReference>
<sequence>MRSSELAPKAILFLFNKCQQNINIAQNVTIAADSSPTLHGSYEQCLLGCGSGMGQVNFSQNYDTWLLPWISLMFHIPFSAERPLDDVVSFLITMGSPALAAYSLQITHLNKCWITTAFLDVKYPNSKLVATALAAFHHIPIKIEYKSPFLHSLIALAKNDEYWSLLEPANKTRQWSITLVLSVILAIISYILTIANTIISRGGNTDTASPPYGPSLLPLVIGWLYIGYEPEPSHLRNCLAKANRNACVATERRDQPAEITSPKAIEFAEEDDVDLSRNDELKPVALFNYSRAFVTATNAEVLSSLVRKAAANAKLRIPVSNCLRAEVQMRVGSREDAILPANRVGTTDEVTGYCTMVLQPPEGNPEWAPGIWKRVTVASILAIGLQWGTVGGAVLFSYSVPPTGLGCRSLCPARKSHIGRHLGRLRTSFDTGAVICGECVGQSVAIVSGIGVLLLCFCEFVGLFDSCYCTSTAFDIGSVFVAFPGSAFLLDSSTVGLQVGGLAGAF</sequence>
<accession>A0A9P6H346</accession>
<name>A0A9P6H346_9AGAM</name>
<gene>
    <name evidence="2" type="ORF">BJ322DRAFT_1148538</name>
</gene>
<evidence type="ECO:0000313" key="3">
    <source>
        <dbReference type="Proteomes" id="UP000736335"/>
    </source>
</evidence>
<dbReference type="OrthoDB" id="5392263at2759"/>
<protein>
    <submittedName>
        <fullName evidence="2">Uncharacterized protein</fullName>
    </submittedName>
</protein>
<keyword evidence="1" id="KW-0472">Membrane</keyword>
<keyword evidence="1" id="KW-0812">Transmembrane</keyword>
<organism evidence="2 3">
    <name type="scientific">Thelephora terrestris</name>
    <dbReference type="NCBI Taxonomy" id="56493"/>
    <lineage>
        <taxon>Eukaryota</taxon>
        <taxon>Fungi</taxon>
        <taxon>Dikarya</taxon>
        <taxon>Basidiomycota</taxon>
        <taxon>Agaricomycotina</taxon>
        <taxon>Agaricomycetes</taxon>
        <taxon>Thelephorales</taxon>
        <taxon>Thelephoraceae</taxon>
        <taxon>Thelephora</taxon>
    </lineage>
</organism>